<gene>
    <name evidence="1" type="ORF">CE91St55_01490</name>
</gene>
<protein>
    <submittedName>
        <fullName evidence="1">Uncharacterized protein</fullName>
    </submittedName>
</protein>
<sequence length="287" mass="33061">MSLNSEQMLPARVRKMRQMEDLLNVEDIILIEIERIIDEMYGAAALLHEELVNEAWLKEKLDARTGADTTVEADADKLLATITLDVSKIVGVDMKDIRAFLDKWLPAHLRYRVILLIESGYISPEKYTVTGMALGYEAQFWPVRTLNGAWLLDGTYNLDAVRKADEYGLTYEIGEIELHEDFTEAARFMTAICQEENTVGMVSMGFESQFWQVPTLNGAWKLDGSVLLEILRHPHEYGQHFDFGKIENKEENDYHVRLDKDLWFLDGSQNLNGKRILDAERREEELT</sequence>
<accession>A0AA37JF98</accession>
<evidence type="ECO:0000313" key="2">
    <source>
        <dbReference type="Proteomes" id="UP001055091"/>
    </source>
</evidence>
<dbReference type="RefSeq" id="WP_244052269.1">
    <property type="nucleotide sequence ID" value="NZ_BQNJ01000001.1"/>
</dbReference>
<reference evidence="1" key="1">
    <citation type="submission" date="2022-01" db="EMBL/GenBank/DDBJ databases">
        <title>Novel bile acid biosynthetic pathways are enriched in the microbiome of centenarians.</title>
        <authorList>
            <person name="Sato Y."/>
            <person name="Atarashi K."/>
            <person name="Plichta R.D."/>
            <person name="Arai Y."/>
            <person name="Sasajima S."/>
            <person name="Kearney M.S."/>
            <person name="Suda W."/>
            <person name="Takeshita K."/>
            <person name="Sasaki T."/>
            <person name="Okamoto S."/>
            <person name="Skelly N.A."/>
            <person name="Okamura Y."/>
            <person name="Vlamakis H."/>
            <person name="Li Y."/>
            <person name="Tanoue T."/>
            <person name="Takei H."/>
            <person name="Nittono H."/>
            <person name="Narushima S."/>
            <person name="Irie J."/>
            <person name="Itoh H."/>
            <person name="Moriya K."/>
            <person name="Sugiura Y."/>
            <person name="Suematsu M."/>
            <person name="Moritoki N."/>
            <person name="Shibata S."/>
            <person name="Littman R.D."/>
            <person name="Fischbach A.M."/>
            <person name="Uwamino Y."/>
            <person name="Inoue T."/>
            <person name="Honda A."/>
            <person name="Hattori M."/>
            <person name="Murai T."/>
            <person name="Xavier J.R."/>
            <person name="Hirose N."/>
            <person name="Honda K."/>
        </authorList>
    </citation>
    <scope>NUCLEOTIDE SEQUENCE</scope>
    <source>
        <strain evidence="1">CE91-St55</strain>
    </source>
</reference>
<dbReference type="EMBL" id="BQNJ01000001">
    <property type="protein sequence ID" value="GKG98167.1"/>
    <property type="molecule type" value="Genomic_DNA"/>
</dbReference>
<proteinExistence type="predicted"/>
<comment type="caution">
    <text evidence="1">The sequence shown here is derived from an EMBL/GenBank/DDBJ whole genome shotgun (WGS) entry which is preliminary data.</text>
</comment>
<organism evidence="1 2">
    <name type="scientific">Hungatella hathewayi</name>
    <dbReference type="NCBI Taxonomy" id="154046"/>
    <lineage>
        <taxon>Bacteria</taxon>
        <taxon>Bacillati</taxon>
        <taxon>Bacillota</taxon>
        <taxon>Clostridia</taxon>
        <taxon>Lachnospirales</taxon>
        <taxon>Lachnospiraceae</taxon>
        <taxon>Hungatella</taxon>
    </lineage>
</organism>
<name>A0AA37JF98_9FIRM</name>
<dbReference type="AlphaFoldDB" id="A0AA37JF98"/>
<dbReference type="Proteomes" id="UP001055091">
    <property type="component" value="Unassembled WGS sequence"/>
</dbReference>
<evidence type="ECO:0000313" key="1">
    <source>
        <dbReference type="EMBL" id="GKG98167.1"/>
    </source>
</evidence>